<dbReference type="NCBIfam" id="TIGR00157">
    <property type="entry name" value="ribosome small subunit-dependent GTPase A"/>
    <property type="match status" value="1"/>
</dbReference>
<dbReference type="HAMAP" id="MF_01820">
    <property type="entry name" value="GTPase_RsgA"/>
    <property type="match status" value="1"/>
</dbReference>
<dbReference type="Proteomes" id="UP001165366">
    <property type="component" value="Unassembled WGS sequence"/>
</dbReference>
<keyword evidence="5 10" id="KW-0547">Nucleotide-binding</keyword>
<dbReference type="PROSITE" id="PS51721">
    <property type="entry name" value="G_CP"/>
    <property type="match status" value="1"/>
</dbReference>
<evidence type="ECO:0000259" key="12">
    <source>
        <dbReference type="PROSITE" id="PS51721"/>
    </source>
</evidence>
<feature type="binding site" evidence="10">
    <location>
        <begin position="126"/>
        <end position="129"/>
    </location>
    <ligand>
        <name>GTP</name>
        <dbReference type="ChEBI" id="CHEBI:37565"/>
    </ligand>
</feature>
<comment type="caution">
    <text evidence="13">The sequence shown here is derived from an EMBL/GenBank/DDBJ whole genome shotgun (WGS) entry which is preliminary data.</text>
</comment>
<reference evidence="13" key="1">
    <citation type="submission" date="2022-01" db="EMBL/GenBank/DDBJ databases">
        <authorList>
            <person name="Wang Y."/>
        </authorList>
    </citation>
    <scope>NUCLEOTIDE SEQUENCE</scope>
    <source>
        <strain evidence="13">WB101</strain>
    </source>
</reference>
<dbReference type="InterPro" id="IPR012340">
    <property type="entry name" value="NA-bd_OB-fold"/>
</dbReference>
<name>A0ABS9KB96_9BACT</name>
<dbReference type="Pfam" id="PF16745">
    <property type="entry name" value="RsgA_N"/>
    <property type="match status" value="1"/>
</dbReference>
<evidence type="ECO:0000256" key="1">
    <source>
        <dbReference type="ARBA" id="ARBA00022490"/>
    </source>
</evidence>
<dbReference type="PANTHER" id="PTHR32120:SF11">
    <property type="entry name" value="SMALL RIBOSOMAL SUBUNIT BIOGENESIS GTPASE RSGA 1, MITOCHONDRIAL-RELATED"/>
    <property type="match status" value="1"/>
</dbReference>
<evidence type="ECO:0000256" key="2">
    <source>
        <dbReference type="ARBA" id="ARBA00022517"/>
    </source>
</evidence>
<dbReference type="CDD" id="cd04466">
    <property type="entry name" value="S1_YloQ_GTPase"/>
    <property type="match status" value="1"/>
</dbReference>
<dbReference type="InterPro" id="IPR030378">
    <property type="entry name" value="G_CP_dom"/>
</dbReference>
<evidence type="ECO:0000256" key="7">
    <source>
        <dbReference type="ARBA" id="ARBA00022833"/>
    </source>
</evidence>
<feature type="binding site" evidence="10">
    <location>
        <position position="262"/>
    </location>
    <ligand>
        <name>Zn(2+)</name>
        <dbReference type="ChEBI" id="CHEBI:29105"/>
    </ligand>
</feature>
<accession>A0ABS9KB96</accession>
<organism evidence="13 14">
    <name type="scientific">Rhodohalobacter sulfatireducens</name>
    <dbReference type="NCBI Taxonomy" id="2911366"/>
    <lineage>
        <taxon>Bacteria</taxon>
        <taxon>Pseudomonadati</taxon>
        <taxon>Balneolota</taxon>
        <taxon>Balneolia</taxon>
        <taxon>Balneolales</taxon>
        <taxon>Balneolaceae</taxon>
        <taxon>Rhodohalobacter</taxon>
    </lineage>
</organism>
<evidence type="ECO:0000256" key="4">
    <source>
        <dbReference type="ARBA" id="ARBA00022730"/>
    </source>
</evidence>
<evidence type="ECO:0000313" key="14">
    <source>
        <dbReference type="Proteomes" id="UP001165366"/>
    </source>
</evidence>
<dbReference type="InterPro" id="IPR031944">
    <property type="entry name" value="RsgA_N"/>
</dbReference>
<evidence type="ECO:0000256" key="3">
    <source>
        <dbReference type="ARBA" id="ARBA00022723"/>
    </source>
</evidence>
<feature type="binding site" evidence="10">
    <location>
        <begin position="180"/>
        <end position="188"/>
    </location>
    <ligand>
        <name>GTP</name>
        <dbReference type="ChEBI" id="CHEBI:37565"/>
    </ligand>
</feature>
<dbReference type="PROSITE" id="PS50936">
    <property type="entry name" value="ENGC_GTPASE"/>
    <property type="match status" value="1"/>
</dbReference>
<feature type="binding site" evidence="10">
    <location>
        <position position="267"/>
    </location>
    <ligand>
        <name>Zn(2+)</name>
        <dbReference type="ChEBI" id="CHEBI:29105"/>
    </ligand>
</feature>
<dbReference type="Gene3D" id="2.40.50.140">
    <property type="entry name" value="Nucleic acid-binding proteins"/>
    <property type="match status" value="1"/>
</dbReference>
<keyword evidence="4 10" id="KW-0699">rRNA-binding</keyword>
<evidence type="ECO:0000313" key="13">
    <source>
        <dbReference type="EMBL" id="MCG2588111.1"/>
    </source>
</evidence>
<evidence type="ECO:0000256" key="10">
    <source>
        <dbReference type="HAMAP-Rule" id="MF_01820"/>
    </source>
</evidence>
<dbReference type="EC" id="3.6.1.-" evidence="10"/>
<comment type="cofactor">
    <cofactor evidence="10">
        <name>Zn(2+)</name>
        <dbReference type="ChEBI" id="CHEBI:29105"/>
    </cofactor>
    <text evidence="10">Binds 1 zinc ion per subunit.</text>
</comment>
<feature type="binding site" evidence="10">
    <location>
        <position position="275"/>
    </location>
    <ligand>
        <name>Zn(2+)</name>
        <dbReference type="ChEBI" id="CHEBI:29105"/>
    </ligand>
</feature>
<evidence type="ECO:0000256" key="6">
    <source>
        <dbReference type="ARBA" id="ARBA00022801"/>
    </source>
</evidence>
<dbReference type="InterPro" id="IPR027417">
    <property type="entry name" value="P-loop_NTPase"/>
</dbReference>
<dbReference type="Gene3D" id="1.10.40.50">
    <property type="entry name" value="Probable gtpase engc, domain 3"/>
    <property type="match status" value="1"/>
</dbReference>
<dbReference type="EMBL" id="JAKLWS010000005">
    <property type="protein sequence ID" value="MCG2588111.1"/>
    <property type="molecule type" value="Genomic_DNA"/>
</dbReference>
<dbReference type="RefSeq" id="WP_237852955.1">
    <property type="nucleotide sequence ID" value="NZ_JAKLWS010000005.1"/>
</dbReference>
<feature type="domain" description="CP-type G" evidence="12">
    <location>
        <begin position="77"/>
        <end position="238"/>
    </location>
</feature>
<protein>
    <recommendedName>
        <fullName evidence="10">Small ribosomal subunit biogenesis GTPase RsgA</fullName>
        <ecNumber evidence="10">3.6.1.-</ecNumber>
    </recommendedName>
</protein>
<evidence type="ECO:0000259" key="11">
    <source>
        <dbReference type="PROSITE" id="PS50936"/>
    </source>
</evidence>
<keyword evidence="9 10" id="KW-0342">GTP-binding</keyword>
<keyword evidence="14" id="KW-1185">Reference proteome</keyword>
<dbReference type="PANTHER" id="PTHR32120">
    <property type="entry name" value="SMALL RIBOSOMAL SUBUNIT BIOGENESIS GTPASE RSGA"/>
    <property type="match status" value="1"/>
</dbReference>
<feature type="domain" description="EngC GTPase" evidence="11">
    <location>
        <begin position="86"/>
        <end position="236"/>
    </location>
</feature>
<gene>
    <name evidence="10 13" type="primary">rsgA</name>
    <name evidence="13" type="ORF">L6773_06010</name>
</gene>
<dbReference type="CDD" id="cd01854">
    <property type="entry name" value="YjeQ_EngC"/>
    <property type="match status" value="1"/>
</dbReference>
<dbReference type="Pfam" id="PF03193">
    <property type="entry name" value="RsgA_GTPase"/>
    <property type="match status" value="1"/>
</dbReference>
<dbReference type="InterPro" id="IPR004881">
    <property type="entry name" value="Ribosome_biogen_GTPase_RsgA"/>
</dbReference>
<keyword evidence="8 10" id="KW-0694">RNA-binding</keyword>
<dbReference type="SUPFAM" id="SSF52540">
    <property type="entry name" value="P-loop containing nucleoside triphosphate hydrolases"/>
    <property type="match status" value="1"/>
</dbReference>
<evidence type="ECO:0000256" key="8">
    <source>
        <dbReference type="ARBA" id="ARBA00022884"/>
    </source>
</evidence>
<keyword evidence="7 10" id="KW-0862">Zinc</keyword>
<keyword evidence="6 10" id="KW-0378">Hydrolase</keyword>
<evidence type="ECO:0000256" key="9">
    <source>
        <dbReference type="ARBA" id="ARBA00023134"/>
    </source>
</evidence>
<proteinExistence type="inferred from homology"/>
<dbReference type="InterPro" id="IPR010914">
    <property type="entry name" value="RsgA_GTPase_dom"/>
</dbReference>
<comment type="subcellular location">
    <subcellularLocation>
        <location evidence="10">Cytoplasm</location>
    </subcellularLocation>
</comment>
<keyword evidence="1 10" id="KW-0963">Cytoplasm</keyword>
<reference evidence="13" key="2">
    <citation type="submission" date="2024-05" db="EMBL/GenBank/DDBJ databases">
        <title>Rhodohalobacter halophilus gen. nov., sp. nov., a moderately halophilic member of the family Balneolaceae.</title>
        <authorList>
            <person name="Xia J."/>
        </authorList>
    </citation>
    <scope>NUCLEOTIDE SEQUENCE</scope>
    <source>
        <strain evidence="13">WB101</strain>
    </source>
</reference>
<feature type="binding site" evidence="10">
    <location>
        <position position="269"/>
    </location>
    <ligand>
        <name>Zn(2+)</name>
        <dbReference type="ChEBI" id="CHEBI:29105"/>
    </ligand>
</feature>
<comment type="subunit">
    <text evidence="10">Monomer. Associates with 30S ribosomal subunit, binds 16S rRNA.</text>
</comment>
<comment type="similarity">
    <text evidence="10">Belongs to the TRAFAC class YlqF/YawG GTPase family. RsgA subfamily.</text>
</comment>
<evidence type="ECO:0000256" key="5">
    <source>
        <dbReference type="ARBA" id="ARBA00022741"/>
    </source>
</evidence>
<dbReference type="SUPFAM" id="SSF50249">
    <property type="entry name" value="Nucleic acid-binding proteins"/>
    <property type="match status" value="1"/>
</dbReference>
<keyword evidence="3 10" id="KW-0479">Metal-binding</keyword>
<dbReference type="Gene3D" id="3.40.50.300">
    <property type="entry name" value="P-loop containing nucleotide triphosphate hydrolases"/>
    <property type="match status" value="1"/>
</dbReference>
<sequence length="304" mass="34583">MKEGRVIQSTGKWYKITADDNTIEARLPGKFRLDAKEVTNPIAVGDYVDFETENDGTGIIREIKERKNYIPREATHGRRGEQILVSNVDRAWVVQSIRKPRLNTGFIDRFLVTCEAYEVPAGIIINKKDLANQKDLRLLEDKSELYENLGYEFLSTSIHDKESLLQLADQLKNQTSVFIGPSGVGKTSLLNAIDPDIDLKVNEISSYSNKGKHTTTFAKLIALSSGGYIVDTPGIREFGIVNIKKSELSLYFPEMREPREHCKYYNCTHFHEPKCGVVEAFEEGKIDPDRYHSYLNILETLPDY</sequence>
<comment type="function">
    <text evidence="10">One of several proteins that assist in the late maturation steps of the functional core of the 30S ribosomal subunit. Helps release RbfA from mature subunits. May play a role in the assembly of ribosomal proteins into the subunit. Circularly permuted GTPase that catalyzes slow GTP hydrolysis, GTPase activity is stimulated by the 30S ribosomal subunit.</text>
</comment>
<keyword evidence="2 10" id="KW-0690">Ribosome biogenesis</keyword>